<sequence>MAAQLDEAEKQILGALLIDFSERQLDAQQLKKPYEGPKISDLISAICSGDDITRVDFDIALNDLVKQKLIKTGPWQPYENKPGAGFILVGGHSLKEYACLTELGYKSARQAPNRPAKSQRIVNNLHISGGQFTNLQLAAGEIITQKMQSNTGADSDILAKLIQILEKQGQVVSLEQQNELSVAIAHANEGNGKAAKTSLEKVCGSVWDSVQPVMWPILGELLKKSLGL</sequence>
<organism evidence="1 2">
    <name type="scientific">Pseudomonas fluorescens</name>
    <dbReference type="NCBI Taxonomy" id="294"/>
    <lineage>
        <taxon>Bacteria</taxon>
        <taxon>Pseudomonadati</taxon>
        <taxon>Pseudomonadota</taxon>
        <taxon>Gammaproteobacteria</taxon>
        <taxon>Pseudomonadales</taxon>
        <taxon>Pseudomonadaceae</taxon>
        <taxon>Pseudomonas</taxon>
    </lineage>
</organism>
<dbReference type="Proteomes" id="UP000326067">
    <property type="component" value="Unassembled WGS sequence"/>
</dbReference>
<gene>
    <name evidence="1" type="ORF">PS847_00602</name>
</gene>
<accession>A0A5E7GZK8</accession>
<dbReference type="RefSeq" id="WP_150635105.1">
    <property type="nucleotide sequence ID" value="NZ_CABVIC010000001.1"/>
</dbReference>
<dbReference type="EMBL" id="CABVIC010000001">
    <property type="protein sequence ID" value="VVO57291.1"/>
    <property type="molecule type" value="Genomic_DNA"/>
</dbReference>
<name>A0A5E7GZK8_PSEFL</name>
<dbReference type="AlphaFoldDB" id="A0A5E7GZK8"/>
<proteinExistence type="predicted"/>
<evidence type="ECO:0000313" key="2">
    <source>
        <dbReference type="Proteomes" id="UP000326067"/>
    </source>
</evidence>
<evidence type="ECO:0000313" key="1">
    <source>
        <dbReference type="EMBL" id="VVO57291.1"/>
    </source>
</evidence>
<reference evidence="1 2" key="1">
    <citation type="submission" date="2019-09" db="EMBL/GenBank/DDBJ databases">
        <authorList>
            <person name="Chandra G."/>
            <person name="Truman W A."/>
        </authorList>
    </citation>
    <scope>NUCLEOTIDE SEQUENCE [LARGE SCALE GENOMIC DNA]</scope>
    <source>
        <strain evidence="1">PS847</strain>
    </source>
</reference>
<protein>
    <submittedName>
        <fullName evidence="1">Uncharacterized protein</fullName>
    </submittedName>
</protein>